<dbReference type="GO" id="GO:0005886">
    <property type="term" value="C:plasma membrane"/>
    <property type="evidence" value="ECO:0007669"/>
    <property type="project" value="TreeGrafter"/>
</dbReference>
<dbReference type="PANTHER" id="PTHR12276">
    <property type="entry name" value="EPSIN/ENT-RELATED"/>
    <property type="match status" value="1"/>
</dbReference>
<dbReference type="GO" id="GO:0005768">
    <property type="term" value="C:endosome"/>
    <property type="evidence" value="ECO:0007669"/>
    <property type="project" value="TreeGrafter"/>
</dbReference>
<dbReference type="GO" id="GO:0006897">
    <property type="term" value="P:endocytosis"/>
    <property type="evidence" value="ECO:0007669"/>
    <property type="project" value="TreeGrafter"/>
</dbReference>
<feature type="compositionally biased region" description="Basic and acidic residues" evidence="1">
    <location>
        <begin position="151"/>
        <end position="195"/>
    </location>
</feature>
<dbReference type="Pfam" id="PF01417">
    <property type="entry name" value="ENTH"/>
    <property type="match status" value="1"/>
</dbReference>
<dbReference type="Gene3D" id="1.25.40.90">
    <property type="match status" value="1"/>
</dbReference>
<sequence length="364" mass="40798">MSTVWSAIGDKKEKWRRIYKGLNLLDYLLKFGSERVVDETRDGLHRIRALQDFQYSEEGRDKGAGIREKSREIVDLVNNPAQLRAERDKARQGRDKYIGIGSAGQTVTTAIGAPPPGTGYDGSYNDAQYAPRDGSTNPTVLNATVVSGPRHLPEKSKLEELRKQDQERQRQRAMADDEAARRRRQQEEQRRREQQQRQQAAAAVEESESSSSESESSSSESEDETPVARQRPVVRRPPPPPPQRRPTPQQPQQQQQQSVDLLNMNAWGQQQQPVAYQSAAPQMPVGGYQGQQGYPYPPAYYPQQQAMAYNQQQPMMGGIPPQQAYQQPAPPAATANPFTAGYQQQQPQSNNPFSGGGLQQFRGL</sequence>
<proteinExistence type="predicted"/>
<dbReference type="AlphaFoldDB" id="A0A7J6LP56"/>
<gene>
    <name evidence="3" type="ORF">FOL47_007023</name>
</gene>
<feature type="compositionally biased region" description="Polar residues" evidence="1">
    <location>
        <begin position="266"/>
        <end position="275"/>
    </location>
</feature>
<comment type="caution">
    <text evidence="3">The sequence shown here is derived from an EMBL/GenBank/DDBJ whole genome shotgun (WGS) entry which is preliminary data.</text>
</comment>
<feature type="compositionally biased region" description="Pro residues" evidence="1">
    <location>
        <begin position="235"/>
        <end position="249"/>
    </location>
</feature>
<feature type="compositionally biased region" description="Low complexity" evidence="1">
    <location>
        <begin position="196"/>
        <end position="219"/>
    </location>
</feature>
<organism evidence="3 4">
    <name type="scientific">Perkinsus chesapeaki</name>
    <name type="common">Clam parasite</name>
    <name type="synonym">Perkinsus andrewsi</name>
    <dbReference type="NCBI Taxonomy" id="330153"/>
    <lineage>
        <taxon>Eukaryota</taxon>
        <taxon>Sar</taxon>
        <taxon>Alveolata</taxon>
        <taxon>Perkinsozoa</taxon>
        <taxon>Perkinsea</taxon>
        <taxon>Perkinsida</taxon>
        <taxon>Perkinsidae</taxon>
        <taxon>Perkinsus</taxon>
    </lineage>
</organism>
<evidence type="ECO:0000259" key="2">
    <source>
        <dbReference type="PROSITE" id="PS50942"/>
    </source>
</evidence>
<dbReference type="PROSITE" id="PS50942">
    <property type="entry name" value="ENTH"/>
    <property type="match status" value="1"/>
</dbReference>
<dbReference type="SMART" id="SM00273">
    <property type="entry name" value="ENTH"/>
    <property type="match status" value="1"/>
</dbReference>
<reference evidence="3 4" key="1">
    <citation type="submission" date="2020-04" db="EMBL/GenBank/DDBJ databases">
        <title>Perkinsus chesapeaki whole genome sequence.</title>
        <authorList>
            <person name="Bogema D.R."/>
        </authorList>
    </citation>
    <scope>NUCLEOTIDE SEQUENCE [LARGE SCALE GENOMIC DNA]</scope>
    <source>
        <strain evidence="3">ATCC PRA-425</strain>
    </source>
</reference>
<dbReference type="Proteomes" id="UP000591131">
    <property type="component" value="Unassembled WGS sequence"/>
</dbReference>
<accession>A0A7J6LP56</accession>
<feature type="region of interest" description="Disordered" evidence="1">
    <location>
        <begin position="107"/>
        <end position="275"/>
    </location>
</feature>
<dbReference type="GO" id="GO:0030125">
    <property type="term" value="C:clathrin vesicle coat"/>
    <property type="evidence" value="ECO:0007669"/>
    <property type="project" value="TreeGrafter"/>
</dbReference>
<dbReference type="InterPro" id="IPR008942">
    <property type="entry name" value="ENTH_VHS"/>
</dbReference>
<dbReference type="EMBL" id="JAAPAO010000400">
    <property type="protein sequence ID" value="KAF4660800.1"/>
    <property type="molecule type" value="Genomic_DNA"/>
</dbReference>
<feature type="compositionally biased region" description="Polar residues" evidence="1">
    <location>
        <begin position="134"/>
        <end position="145"/>
    </location>
</feature>
<evidence type="ECO:0000256" key="1">
    <source>
        <dbReference type="SAM" id="MobiDB-lite"/>
    </source>
</evidence>
<dbReference type="GO" id="GO:0005543">
    <property type="term" value="F:phospholipid binding"/>
    <property type="evidence" value="ECO:0007669"/>
    <property type="project" value="TreeGrafter"/>
</dbReference>
<protein>
    <recommendedName>
        <fullName evidence="2">ENTH domain-containing protein</fullName>
    </recommendedName>
</protein>
<name>A0A7J6LP56_PERCH</name>
<dbReference type="PANTHER" id="PTHR12276:SF45">
    <property type="entry name" value="CLATHRIN INTERACTOR 1"/>
    <property type="match status" value="1"/>
</dbReference>
<dbReference type="InterPro" id="IPR013809">
    <property type="entry name" value="ENTH"/>
</dbReference>
<dbReference type="SUPFAM" id="SSF48464">
    <property type="entry name" value="ENTH/VHS domain"/>
    <property type="match status" value="1"/>
</dbReference>
<dbReference type="GO" id="GO:0030276">
    <property type="term" value="F:clathrin binding"/>
    <property type="evidence" value="ECO:0007669"/>
    <property type="project" value="TreeGrafter"/>
</dbReference>
<evidence type="ECO:0000313" key="4">
    <source>
        <dbReference type="Proteomes" id="UP000591131"/>
    </source>
</evidence>
<feature type="region of interest" description="Disordered" evidence="1">
    <location>
        <begin position="314"/>
        <end position="364"/>
    </location>
</feature>
<feature type="compositionally biased region" description="Low complexity" evidence="1">
    <location>
        <begin position="314"/>
        <end position="348"/>
    </location>
</feature>
<dbReference type="OrthoDB" id="4033880at2759"/>
<keyword evidence="4" id="KW-1185">Reference proteome</keyword>
<dbReference type="CDD" id="cd03571">
    <property type="entry name" value="ENTH"/>
    <property type="match status" value="1"/>
</dbReference>
<feature type="domain" description="ENTH" evidence="2">
    <location>
        <begin position="1"/>
        <end position="87"/>
    </location>
</feature>
<evidence type="ECO:0000313" key="3">
    <source>
        <dbReference type="EMBL" id="KAF4660800.1"/>
    </source>
</evidence>